<dbReference type="PANTHER" id="PTHR43827:SF13">
    <property type="entry name" value="ALDO_KETO REDUCTASE FAMILY PROTEIN"/>
    <property type="match status" value="1"/>
</dbReference>
<comment type="caution">
    <text evidence="8">The sequence shown here is derived from an EMBL/GenBank/DDBJ whole genome shotgun (WGS) entry which is preliminary data.</text>
</comment>
<dbReference type="FunFam" id="3.20.20.100:FF:000015">
    <property type="entry name" value="Oxidoreductase, aldo/keto reductase family"/>
    <property type="match status" value="1"/>
</dbReference>
<organism evidence="8 9">
    <name type="scientific">Diaporthe ampelina</name>
    <dbReference type="NCBI Taxonomy" id="1214573"/>
    <lineage>
        <taxon>Eukaryota</taxon>
        <taxon>Fungi</taxon>
        <taxon>Dikarya</taxon>
        <taxon>Ascomycota</taxon>
        <taxon>Pezizomycotina</taxon>
        <taxon>Sordariomycetes</taxon>
        <taxon>Sordariomycetidae</taxon>
        <taxon>Diaporthales</taxon>
        <taxon>Diaporthaceae</taxon>
        <taxon>Diaporthe</taxon>
    </lineage>
</organism>
<comment type="similarity">
    <text evidence="1">Belongs to the aldo/keto reductase family.</text>
</comment>
<accession>A0A0G2H9E9</accession>
<dbReference type="PANTHER" id="PTHR43827">
    <property type="entry name" value="2,5-DIKETO-D-GLUCONIC ACID REDUCTASE"/>
    <property type="match status" value="1"/>
</dbReference>
<name>A0A0G2H9E9_9PEZI</name>
<evidence type="ECO:0000256" key="5">
    <source>
        <dbReference type="PIRSR" id="PIRSR000097-3"/>
    </source>
</evidence>
<feature type="binding site" evidence="4">
    <location>
        <position position="119"/>
    </location>
    <ligand>
        <name>substrate</name>
    </ligand>
</feature>
<dbReference type="InterPro" id="IPR020471">
    <property type="entry name" value="AKR"/>
</dbReference>
<dbReference type="Pfam" id="PF00248">
    <property type="entry name" value="Aldo_ket_red"/>
    <property type="match status" value="1"/>
</dbReference>
<dbReference type="InterPro" id="IPR018170">
    <property type="entry name" value="Aldo/ket_reductase_CS"/>
</dbReference>
<dbReference type="PIRSF" id="PIRSF000097">
    <property type="entry name" value="AKR"/>
    <property type="match status" value="1"/>
</dbReference>
<feature type="region of interest" description="Disordered" evidence="6">
    <location>
        <begin position="1"/>
        <end position="27"/>
    </location>
</feature>
<dbReference type="OrthoDB" id="416253at2759"/>
<feature type="domain" description="NADP-dependent oxidoreductase" evidence="7">
    <location>
        <begin position="34"/>
        <end position="271"/>
    </location>
</feature>
<evidence type="ECO:0000256" key="6">
    <source>
        <dbReference type="SAM" id="MobiDB-lite"/>
    </source>
</evidence>
<evidence type="ECO:0000259" key="7">
    <source>
        <dbReference type="Pfam" id="PF00248"/>
    </source>
</evidence>
<evidence type="ECO:0000256" key="2">
    <source>
        <dbReference type="ARBA" id="ARBA00023002"/>
    </source>
</evidence>
<dbReference type="GO" id="GO:0016491">
    <property type="term" value="F:oxidoreductase activity"/>
    <property type="evidence" value="ECO:0007669"/>
    <property type="project" value="UniProtKB-KW"/>
</dbReference>
<dbReference type="Proteomes" id="UP000034680">
    <property type="component" value="Unassembled WGS sequence"/>
</dbReference>
<evidence type="ECO:0000313" key="8">
    <source>
        <dbReference type="EMBL" id="KKY31863.1"/>
    </source>
</evidence>
<evidence type="ECO:0000256" key="1">
    <source>
        <dbReference type="ARBA" id="ARBA00007905"/>
    </source>
</evidence>
<dbReference type="CDD" id="cd19071">
    <property type="entry name" value="AKR_AKR1-5-like"/>
    <property type="match status" value="1"/>
</dbReference>
<dbReference type="EMBL" id="LCUC01000353">
    <property type="protein sequence ID" value="KKY31863.1"/>
    <property type="molecule type" value="Genomic_DNA"/>
</dbReference>
<dbReference type="InterPro" id="IPR023210">
    <property type="entry name" value="NADP_OxRdtase_dom"/>
</dbReference>
<evidence type="ECO:0000256" key="3">
    <source>
        <dbReference type="PIRSR" id="PIRSR000097-1"/>
    </source>
</evidence>
<protein>
    <submittedName>
        <fullName evidence="8">Putative aldo-keto reductase</fullName>
    </submittedName>
</protein>
<gene>
    <name evidence="8" type="ORF">UCDDA912_g08152</name>
</gene>
<feature type="site" description="Lowers pKa of active site Tyr" evidence="5">
    <location>
        <position position="84"/>
    </location>
</feature>
<proteinExistence type="inferred from homology"/>
<dbReference type="PRINTS" id="PR00069">
    <property type="entry name" value="ALDKETRDTASE"/>
</dbReference>
<dbReference type="PROSITE" id="PS00798">
    <property type="entry name" value="ALDOKETO_REDUCTASE_1"/>
    <property type="match status" value="1"/>
</dbReference>
<keyword evidence="9" id="KW-1185">Reference proteome</keyword>
<dbReference type="STRING" id="1214573.A0A0G2H9E9"/>
<dbReference type="InterPro" id="IPR036812">
    <property type="entry name" value="NAD(P)_OxRdtase_dom_sf"/>
</dbReference>
<dbReference type="AlphaFoldDB" id="A0A0G2H9E9"/>
<evidence type="ECO:0000256" key="4">
    <source>
        <dbReference type="PIRSR" id="PIRSR000097-2"/>
    </source>
</evidence>
<dbReference type="SUPFAM" id="SSF51430">
    <property type="entry name" value="NAD(P)-linked oxidoreductase"/>
    <property type="match status" value="1"/>
</dbReference>
<dbReference type="Gene3D" id="3.20.20.100">
    <property type="entry name" value="NADP-dependent oxidoreductase domain"/>
    <property type="match status" value="1"/>
</dbReference>
<feature type="active site" description="Proton donor" evidence="3">
    <location>
        <position position="59"/>
    </location>
</feature>
<reference evidence="8 9" key="2">
    <citation type="submission" date="2015-05" db="EMBL/GenBank/DDBJ databases">
        <authorList>
            <person name="Morales-Cruz A."/>
            <person name="Amrine K.C."/>
            <person name="Cantu D."/>
        </authorList>
    </citation>
    <scope>NUCLEOTIDE SEQUENCE [LARGE SCALE GENOMIC DNA]</scope>
    <source>
        <strain evidence="8">DA912</strain>
    </source>
</reference>
<reference evidence="8 9" key="1">
    <citation type="submission" date="2015-05" db="EMBL/GenBank/DDBJ databases">
        <title>Distinctive expansion of gene families associated with plant cell wall degradation and secondary metabolism in the genomes of grapevine trunk pathogens.</title>
        <authorList>
            <person name="Lawrence D.P."/>
            <person name="Travadon R."/>
            <person name="Rolshausen P.E."/>
            <person name="Baumgartner K."/>
        </authorList>
    </citation>
    <scope>NUCLEOTIDE SEQUENCE [LARGE SCALE GENOMIC DNA]</scope>
    <source>
        <strain evidence="8">DA912</strain>
    </source>
</reference>
<sequence>MTPTNRSITDALPLPNSSSSPRMPQLGFGTYLSPPELTLKSCLTALQAGYRHIDTAQYYQNEAEVGDAIRQSGLARVDVFVTTKVLTPGDGPDATYAACLESVEKIGGSGGYVDCFLIHSPNVGEDQRKELWLALERLYREGRARAIGTSNFGRGQIEGLKGVGEVWPPHVNQIELHPWHQQREIVQYCRDNRIVVQAYCPIVRNQKADDPTLVDIATRHGVTPNQVLIRWSLQKGWVSLPKSDNPDRIGLNCDVFGFDLSADEQRLLDGLDQGAAGGLVQTVNND</sequence>
<evidence type="ECO:0000313" key="9">
    <source>
        <dbReference type="Proteomes" id="UP000034680"/>
    </source>
</evidence>
<keyword evidence="2" id="KW-0560">Oxidoreductase</keyword>